<dbReference type="Pfam" id="PF19527">
    <property type="entry name" value="DUF6055"/>
    <property type="match status" value="1"/>
</dbReference>
<dbReference type="Proteomes" id="UP000263098">
    <property type="component" value="Unassembled WGS sequence"/>
</dbReference>
<dbReference type="AlphaFoldDB" id="A0A3D2SG04"/>
<keyword evidence="1" id="KW-0732">Signal</keyword>
<organism evidence="2 3">
    <name type="scientific">Bacteroides graminisolvens</name>
    <dbReference type="NCBI Taxonomy" id="477666"/>
    <lineage>
        <taxon>Bacteria</taxon>
        <taxon>Pseudomonadati</taxon>
        <taxon>Bacteroidota</taxon>
        <taxon>Bacteroidia</taxon>
        <taxon>Bacteroidales</taxon>
        <taxon>Bacteroidaceae</taxon>
        <taxon>Bacteroides</taxon>
    </lineage>
</organism>
<proteinExistence type="predicted"/>
<protein>
    <submittedName>
        <fullName evidence="2">DUF4859 domain-containing protein</fullName>
    </submittedName>
</protein>
<feature type="chain" id="PRO_5017700969" evidence="1">
    <location>
        <begin position="22"/>
        <end position="455"/>
    </location>
</feature>
<sequence length="455" mass="52029">MKKMISTILLCLSLLFSGCSSDDSSKEIKKTNEPEGKEVYIPQELRTNDFTKSTSKWCWSRSKASTNWIVFWEAGFGNDPKSSPTPYTVDIDDLLIKAEQIYSYYANTLKFIDSSNSKANQYRMMIFLSYSTEWNATGAGYDDVIGSLWINPSSAQPVGSVVAHEIGHCFQYQVFCDNQSGNSGYRYGFGPNGEGGNGFWEQCAQWQSFKVYPQEQFTNYNYNEYLSSFHKHILHETPRYANYFIQDYWCMKHGMDFVGKLWRLAQRPEDPIDTYKRITNISQETFNDEIFDAARRFVNWDIDGIREYGKGYVGRTQANLEKLQDNYYMIHPSQCIENYGYNVITLNTPTSATTVSATFEGLAGATGYRSLNIEKAGWRYGFAAYLNNGNCIYSEIFSGTSGTATFNCPDNCKKLYFIVSGAPTEHWHHPWDDNDANDEQWPYKVKFTGVSVTGL</sequence>
<evidence type="ECO:0000313" key="2">
    <source>
        <dbReference type="EMBL" id="HCK24301.1"/>
    </source>
</evidence>
<evidence type="ECO:0000256" key="1">
    <source>
        <dbReference type="SAM" id="SignalP"/>
    </source>
</evidence>
<name>A0A3D2SG04_9BACE</name>
<dbReference type="SUPFAM" id="SSF55486">
    <property type="entry name" value="Metalloproteases ('zincins'), catalytic domain"/>
    <property type="match status" value="1"/>
</dbReference>
<dbReference type="EMBL" id="DPVG01000216">
    <property type="protein sequence ID" value="HCK24301.1"/>
    <property type="molecule type" value="Genomic_DNA"/>
</dbReference>
<dbReference type="PROSITE" id="PS51257">
    <property type="entry name" value="PROKAR_LIPOPROTEIN"/>
    <property type="match status" value="1"/>
</dbReference>
<accession>A0A3D2SG04</accession>
<dbReference type="InterPro" id="IPR045690">
    <property type="entry name" value="DUF6055"/>
</dbReference>
<evidence type="ECO:0000313" key="3">
    <source>
        <dbReference type="Proteomes" id="UP000263098"/>
    </source>
</evidence>
<feature type="signal peptide" evidence="1">
    <location>
        <begin position="1"/>
        <end position="21"/>
    </location>
</feature>
<reference evidence="2 3" key="1">
    <citation type="journal article" date="2018" name="Nat. Biotechnol.">
        <title>A standardized bacterial taxonomy based on genome phylogeny substantially revises the tree of life.</title>
        <authorList>
            <person name="Parks D.H."/>
            <person name="Chuvochina M."/>
            <person name="Waite D.W."/>
            <person name="Rinke C."/>
            <person name="Skarshewski A."/>
            <person name="Chaumeil P.A."/>
            <person name="Hugenholtz P."/>
        </authorList>
    </citation>
    <scope>NUCLEOTIDE SEQUENCE [LARGE SCALE GENOMIC DNA]</scope>
    <source>
        <strain evidence="2">UBA9667</strain>
    </source>
</reference>
<gene>
    <name evidence="2" type="ORF">DHW31_05855</name>
</gene>
<comment type="caution">
    <text evidence="2">The sequence shown here is derived from an EMBL/GenBank/DDBJ whole genome shotgun (WGS) entry which is preliminary data.</text>
</comment>